<evidence type="ECO:0008006" key="3">
    <source>
        <dbReference type="Google" id="ProtNLM"/>
    </source>
</evidence>
<protein>
    <recommendedName>
        <fullName evidence="3">Glutathione S-transferase</fullName>
    </recommendedName>
</protein>
<keyword evidence="2" id="KW-1185">Reference proteome</keyword>
<evidence type="ECO:0000313" key="2">
    <source>
        <dbReference type="Proteomes" id="UP001497512"/>
    </source>
</evidence>
<accession>A0ABP0UKU0</accession>
<evidence type="ECO:0000313" key="1">
    <source>
        <dbReference type="EMBL" id="CAK9224027.1"/>
    </source>
</evidence>
<reference evidence="1" key="1">
    <citation type="submission" date="2024-02" db="EMBL/GenBank/DDBJ databases">
        <authorList>
            <consortium name="ELIXIR-Norway"/>
            <consortium name="Elixir Norway"/>
        </authorList>
    </citation>
    <scope>NUCLEOTIDE SEQUENCE</scope>
</reference>
<dbReference type="EMBL" id="OZ019896">
    <property type="protein sequence ID" value="CAK9224027.1"/>
    <property type="molecule type" value="Genomic_DNA"/>
</dbReference>
<proteinExistence type="predicted"/>
<dbReference type="Pfam" id="PF13410">
    <property type="entry name" value="GST_C_2"/>
    <property type="match status" value="1"/>
</dbReference>
<gene>
    <name evidence="1" type="ORF">CSSPTR1EN2_LOCUS17126</name>
</gene>
<dbReference type="Gene3D" id="1.20.1050.10">
    <property type="match status" value="1"/>
</dbReference>
<dbReference type="SUPFAM" id="SSF47616">
    <property type="entry name" value="GST C-terminal domain-like"/>
    <property type="match status" value="1"/>
</dbReference>
<dbReference type="InterPro" id="IPR036282">
    <property type="entry name" value="Glutathione-S-Trfase_C_sf"/>
</dbReference>
<organism evidence="1 2">
    <name type="scientific">Sphagnum troendelagicum</name>
    <dbReference type="NCBI Taxonomy" id="128251"/>
    <lineage>
        <taxon>Eukaryota</taxon>
        <taxon>Viridiplantae</taxon>
        <taxon>Streptophyta</taxon>
        <taxon>Embryophyta</taxon>
        <taxon>Bryophyta</taxon>
        <taxon>Sphagnophytina</taxon>
        <taxon>Sphagnopsida</taxon>
        <taxon>Sphagnales</taxon>
        <taxon>Sphagnaceae</taxon>
        <taxon>Sphagnum</taxon>
    </lineage>
</organism>
<sequence>MSGELHLITLGASHYCEAARWALERAGLKFRETKHAVLFHIFATAPLGEGTSCPKLVIMGGAGKSDQRIVLHQSTDIVKFADNNIQEEQDRLFPDDPELQKLVESWVSKFGNDLGPNVRLWGYTYLLHDKSSYRLMTQGASKTQRRFARLLLPVIQLLVDQNMSVTKPGQREKSLAVVESVFKEVDEVLADGRSFICGDRFTAADLSFAALGSLIIAPQGSGAWQPPINECPEGMASTKLRLRNTAAGKHILKMYETQRHELRHK</sequence>
<dbReference type="Proteomes" id="UP001497512">
    <property type="component" value="Chromosome 4"/>
</dbReference>
<name>A0ABP0UKU0_9BRYO</name>